<evidence type="ECO:0000256" key="3">
    <source>
        <dbReference type="ARBA" id="ARBA00023163"/>
    </source>
</evidence>
<dbReference type="InterPro" id="IPR036388">
    <property type="entry name" value="WH-like_DNA-bd_sf"/>
</dbReference>
<keyword evidence="2" id="KW-0238">DNA-binding</keyword>
<reference evidence="5" key="1">
    <citation type="submission" date="2013-08" db="EMBL/GenBank/DDBJ databases">
        <authorList>
            <person name="Mendez C."/>
            <person name="Richter M."/>
            <person name="Ferrer M."/>
            <person name="Sanchez J."/>
        </authorList>
    </citation>
    <scope>NUCLEOTIDE SEQUENCE</scope>
</reference>
<dbReference type="PANTHER" id="PTHR43132">
    <property type="entry name" value="ARSENICAL RESISTANCE OPERON REPRESSOR ARSR-RELATED"/>
    <property type="match status" value="1"/>
</dbReference>
<protein>
    <submittedName>
        <fullName evidence="5">Transcriptional activator HlyU</fullName>
    </submittedName>
</protein>
<dbReference type="CDD" id="cd00090">
    <property type="entry name" value="HTH_ARSR"/>
    <property type="match status" value="1"/>
</dbReference>
<proteinExistence type="predicted"/>
<comment type="caution">
    <text evidence="5">The sequence shown here is derived from an EMBL/GenBank/DDBJ whole genome shotgun (WGS) entry which is preliminary data.</text>
</comment>
<dbReference type="PRINTS" id="PR00778">
    <property type="entry name" value="HTHARSR"/>
</dbReference>
<dbReference type="AlphaFoldDB" id="T1BP35"/>
<dbReference type="PANTHER" id="PTHR43132:SF2">
    <property type="entry name" value="ARSENICAL RESISTANCE OPERON REPRESSOR ARSR-RELATED"/>
    <property type="match status" value="1"/>
</dbReference>
<evidence type="ECO:0000256" key="1">
    <source>
        <dbReference type="ARBA" id="ARBA00023015"/>
    </source>
</evidence>
<dbReference type="InterPro" id="IPR011991">
    <property type="entry name" value="ArsR-like_HTH"/>
</dbReference>
<evidence type="ECO:0000256" key="2">
    <source>
        <dbReference type="ARBA" id="ARBA00023125"/>
    </source>
</evidence>
<dbReference type="SMART" id="SM00418">
    <property type="entry name" value="HTH_ARSR"/>
    <property type="match status" value="1"/>
</dbReference>
<reference evidence="5" key="2">
    <citation type="journal article" date="2014" name="ISME J.">
        <title>Microbial stratification in low pH oxic and suboxic macroscopic growths along an acid mine drainage.</title>
        <authorList>
            <person name="Mendez-Garcia C."/>
            <person name="Mesa V."/>
            <person name="Sprenger R.R."/>
            <person name="Richter M."/>
            <person name="Diez M.S."/>
            <person name="Solano J."/>
            <person name="Bargiela R."/>
            <person name="Golyshina O.V."/>
            <person name="Manteca A."/>
            <person name="Ramos J.L."/>
            <person name="Gallego J.R."/>
            <person name="Llorente I."/>
            <person name="Martins Dos Santos V.A."/>
            <person name="Jensen O.N."/>
            <person name="Pelaez A.I."/>
            <person name="Sanchez J."/>
            <person name="Ferrer M."/>
        </authorList>
    </citation>
    <scope>NUCLEOTIDE SEQUENCE</scope>
</reference>
<dbReference type="PROSITE" id="PS50987">
    <property type="entry name" value="HTH_ARSR_2"/>
    <property type="match status" value="1"/>
</dbReference>
<name>T1BP35_9ZZZZ</name>
<dbReference type="Pfam" id="PF01022">
    <property type="entry name" value="HTH_5"/>
    <property type="match status" value="1"/>
</dbReference>
<feature type="non-terminal residue" evidence="5">
    <location>
        <position position="1"/>
    </location>
</feature>
<dbReference type="Gene3D" id="1.10.10.10">
    <property type="entry name" value="Winged helix-like DNA-binding domain superfamily/Winged helix DNA-binding domain"/>
    <property type="match status" value="1"/>
</dbReference>
<dbReference type="NCBIfam" id="NF033788">
    <property type="entry name" value="HTH_metalloreg"/>
    <property type="match status" value="1"/>
</dbReference>
<dbReference type="GO" id="GO:0003677">
    <property type="term" value="F:DNA binding"/>
    <property type="evidence" value="ECO:0007669"/>
    <property type="project" value="UniProtKB-KW"/>
</dbReference>
<dbReference type="InterPro" id="IPR001845">
    <property type="entry name" value="HTH_ArsR_DNA-bd_dom"/>
</dbReference>
<evidence type="ECO:0000313" key="5">
    <source>
        <dbReference type="EMBL" id="EQD55785.1"/>
    </source>
</evidence>
<feature type="domain" description="HTH arsR-type" evidence="4">
    <location>
        <begin position="3"/>
        <end position="97"/>
    </location>
</feature>
<sequence length="109" mass="12012">FEGMQRNAEDAARLLRALANPQRLRILCLLVGGEMSVGNINARIDLSQSALSQHLAVLREEHLVSTRREAQTIHYALLNGPAQVIIETLHGIYCSPKKSHGNTQRVCAS</sequence>
<organism evidence="5">
    <name type="scientific">mine drainage metagenome</name>
    <dbReference type="NCBI Taxonomy" id="410659"/>
    <lineage>
        <taxon>unclassified sequences</taxon>
        <taxon>metagenomes</taxon>
        <taxon>ecological metagenomes</taxon>
    </lineage>
</organism>
<keyword evidence="1" id="KW-0805">Transcription regulation</keyword>
<dbReference type="EMBL" id="AUZX01008486">
    <property type="protein sequence ID" value="EQD55785.1"/>
    <property type="molecule type" value="Genomic_DNA"/>
</dbReference>
<dbReference type="SUPFAM" id="SSF46785">
    <property type="entry name" value="Winged helix' DNA-binding domain"/>
    <property type="match status" value="1"/>
</dbReference>
<dbReference type="GO" id="GO:0003700">
    <property type="term" value="F:DNA-binding transcription factor activity"/>
    <property type="evidence" value="ECO:0007669"/>
    <property type="project" value="InterPro"/>
</dbReference>
<keyword evidence="3" id="KW-0804">Transcription</keyword>
<dbReference type="InterPro" id="IPR051011">
    <property type="entry name" value="Metal_resp_trans_reg"/>
</dbReference>
<dbReference type="InterPro" id="IPR036390">
    <property type="entry name" value="WH_DNA-bd_sf"/>
</dbReference>
<accession>T1BP35</accession>
<evidence type="ECO:0000259" key="4">
    <source>
        <dbReference type="PROSITE" id="PS50987"/>
    </source>
</evidence>
<gene>
    <name evidence="5" type="ORF">B1A_11809</name>
</gene>